<keyword evidence="2" id="KW-0418">Kinase</keyword>
<dbReference type="RefSeq" id="XP_068356356.1">
    <property type="nucleotide sequence ID" value="XM_068506802.1"/>
</dbReference>
<accession>A0A1J4K0C1</accession>
<evidence type="ECO:0000259" key="1">
    <source>
        <dbReference type="PROSITE" id="PS50011"/>
    </source>
</evidence>
<evidence type="ECO:0000313" key="3">
    <source>
        <dbReference type="Proteomes" id="UP000179807"/>
    </source>
</evidence>
<protein>
    <submittedName>
        <fullName evidence="2">CAMK family protein kinase</fullName>
    </submittedName>
</protein>
<name>A0A1J4K0C1_9EUKA</name>
<dbReference type="EMBL" id="MLAK01000836">
    <property type="protein sequence ID" value="OHT03220.1"/>
    <property type="molecule type" value="Genomic_DNA"/>
</dbReference>
<organism evidence="2 3">
    <name type="scientific">Tritrichomonas foetus</name>
    <dbReference type="NCBI Taxonomy" id="1144522"/>
    <lineage>
        <taxon>Eukaryota</taxon>
        <taxon>Metamonada</taxon>
        <taxon>Parabasalia</taxon>
        <taxon>Tritrichomonadida</taxon>
        <taxon>Tritrichomonadidae</taxon>
        <taxon>Tritrichomonas</taxon>
    </lineage>
</organism>
<dbReference type="InterPro" id="IPR000719">
    <property type="entry name" value="Prot_kinase_dom"/>
</dbReference>
<dbReference type="Gene3D" id="1.10.510.10">
    <property type="entry name" value="Transferase(Phosphotransferase) domain 1"/>
    <property type="match status" value="1"/>
</dbReference>
<keyword evidence="3" id="KW-1185">Reference proteome</keyword>
<dbReference type="SUPFAM" id="SSF56112">
    <property type="entry name" value="Protein kinase-like (PK-like)"/>
    <property type="match status" value="1"/>
</dbReference>
<keyword evidence="2" id="KW-0808">Transferase</keyword>
<dbReference type="PROSITE" id="PS00108">
    <property type="entry name" value="PROTEIN_KINASE_ST"/>
    <property type="match status" value="1"/>
</dbReference>
<comment type="caution">
    <text evidence="2">The sequence shown here is derived from an EMBL/GenBank/DDBJ whole genome shotgun (WGS) entry which is preliminary data.</text>
</comment>
<dbReference type="GO" id="GO:0005524">
    <property type="term" value="F:ATP binding"/>
    <property type="evidence" value="ECO:0007669"/>
    <property type="project" value="InterPro"/>
</dbReference>
<dbReference type="Pfam" id="PF00069">
    <property type="entry name" value="Pkinase"/>
    <property type="match status" value="1"/>
</dbReference>
<dbReference type="SMART" id="SM00220">
    <property type="entry name" value="S_TKc"/>
    <property type="match status" value="1"/>
</dbReference>
<sequence>MSDEPFNIQEFLIDTTISKSSTSLIKHASKKDKSQYAVKIISQKNPRQRFNNAILHPLIIHPNVAETIDIVETGGFIYQFMPYYEYGDLLHFLRKKELPPHLQIKVCEQLLSAVESLHALGICHRDIKPENILLGKHAVIRLSDFGSASLAFDGNVTGRVGSFEYSSPEAIRSMQPYDGFKSDMWSVGVVFYVIFARRQPFSNINMDFDYQSAINNLDCSMMPKPIEEIVKSLLSIDPNSRPTATECLSSDIFSKNPTQQVDSQNSILAPQNLNRQQNNYNGNFNGTVAARKTKRIRPPLSSIKLHADNKIDANQVISKLSQALEMPINDFKNKIRESDANTEKLLLLLYNRRSFDMANHNFYENSGERIERRRFAQLPEHSNVQLVRKVGHYQTSASSVYSTMHAFLLQKKNFLISTPLSDSPAIILKNGPQEARIGFQVVDGDDGRAMIMLWTNIETVSIMSNILKALDQCFPVQS</sequence>
<dbReference type="VEuPathDB" id="TrichDB:TRFO_29473"/>
<dbReference type="PANTHER" id="PTHR44167">
    <property type="entry name" value="OVARIAN-SPECIFIC SERINE/THREONINE-PROTEIN KINASE LOK-RELATED"/>
    <property type="match status" value="1"/>
</dbReference>
<dbReference type="AlphaFoldDB" id="A0A1J4K0C1"/>
<dbReference type="InterPro" id="IPR011009">
    <property type="entry name" value="Kinase-like_dom_sf"/>
</dbReference>
<dbReference type="GO" id="GO:0005634">
    <property type="term" value="C:nucleus"/>
    <property type="evidence" value="ECO:0007669"/>
    <property type="project" value="TreeGrafter"/>
</dbReference>
<dbReference type="PANTHER" id="PTHR44167:SF30">
    <property type="entry name" value="PHOSPHORYLASE KINASE"/>
    <property type="match status" value="1"/>
</dbReference>
<proteinExistence type="predicted"/>
<feature type="domain" description="Protein kinase" evidence="1">
    <location>
        <begin position="11"/>
        <end position="253"/>
    </location>
</feature>
<dbReference type="PROSITE" id="PS50011">
    <property type="entry name" value="PROTEIN_KINASE_DOM"/>
    <property type="match status" value="1"/>
</dbReference>
<gene>
    <name evidence="2" type="ORF">TRFO_29473</name>
</gene>
<dbReference type="GO" id="GO:0044773">
    <property type="term" value="P:mitotic DNA damage checkpoint signaling"/>
    <property type="evidence" value="ECO:0007669"/>
    <property type="project" value="TreeGrafter"/>
</dbReference>
<dbReference type="GeneID" id="94841506"/>
<evidence type="ECO:0000313" key="2">
    <source>
        <dbReference type="EMBL" id="OHT03220.1"/>
    </source>
</evidence>
<dbReference type="InterPro" id="IPR008271">
    <property type="entry name" value="Ser/Thr_kinase_AS"/>
</dbReference>
<dbReference type="Proteomes" id="UP000179807">
    <property type="component" value="Unassembled WGS sequence"/>
</dbReference>
<dbReference type="GO" id="GO:0004674">
    <property type="term" value="F:protein serine/threonine kinase activity"/>
    <property type="evidence" value="ECO:0007669"/>
    <property type="project" value="TreeGrafter"/>
</dbReference>
<reference evidence="2" key="1">
    <citation type="submission" date="2016-10" db="EMBL/GenBank/DDBJ databases">
        <authorList>
            <person name="Benchimol M."/>
            <person name="Almeida L.G."/>
            <person name="Vasconcelos A.T."/>
            <person name="Perreira-Neves A."/>
            <person name="Rosa I.A."/>
            <person name="Tasca T."/>
            <person name="Bogo M.R."/>
            <person name="de Souza W."/>
        </authorList>
    </citation>
    <scope>NUCLEOTIDE SEQUENCE [LARGE SCALE GENOMIC DNA]</scope>
    <source>
        <strain evidence="2">K</strain>
    </source>
</reference>